<evidence type="ECO:0000313" key="1">
    <source>
        <dbReference type="EMBL" id="ASJ08083.1"/>
    </source>
</evidence>
<sequence>MRRSTKRRLIPLALALALAIVGAALAVPQIIVNVQELDKGTGGYTQTVSSAAVNWNLDFQGGEYVVTGAIIHLNQDPQGAGHVYVVINDQNYEAQYDSNNHYYTVTFSPALSLDEISNVDTVTIVYQGQEVNV</sequence>
<organism evidence="1 2">
    <name type="scientific">Thermococcus siculi</name>
    <dbReference type="NCBI Taxonomy" id="72803"/>
    <lineage>
        <taxon>Archaea</taxon>
        <taxon>Methanobacteriati</taxon>
        <taxon>Methanobacteriota</taxon>
        <taxon>Thermococci</taxon>
        <taxon>Thermococcales</taxon>
        <taxon>Thermococcaceae</taxon>
        <taxon>Thermococcus</taxon>
    </lineage>
</organism>
<proteinExistence type="predicted"/>
<dbReference type="RefSeq" id="WP_088855323.1">
    <property type="nucleotide sequence ID" value="NZ_CP015103.1"/>
</dbReference>
<accession>A0A2Z2MV80</accession>
<dbReference type="AlphaFoldDB" id="A0A2Z2MV80"/>
<reference evidence="1 2" key="1">
    <citation type="submission" date="2016-04" db="EMBL/GenBank/DDBJ databases">
        <title>Complete genome sequence of Thermococcus siculi type strain RG-20.</title>
        <authorList>
            <person name="Oger P.M."/>
        </authorList>
    </citation>
    <scope>NUCLEOTIDE SEQUENCE [LARGE SCALE GENOMIC DNA]</scope>
    <source>
        <strain evidence="1 2">RG-20</strain>
    </source>
</reference>
<protein>
    <submittedName>
        <fullName evidence="1">Uncharacterized protein</fullName>
    </submittedName>
</protein>
<dbReference type="OrthoDB" id="102238at2157"/>
<evidence type="ECO:0000313" key="2">
    <source>
        <dbReference type="Proteomes" id="UP000250125"/>
    </source>
</evidence>
<keyword evidence="2" id="KW-1185">Reference proteome</keyword>
<name>A0A2Z2MV80_9EURY</name>
<dbReference type="EMBL" id="CP015103">
    <property type="protein sequence ID" value="ASJ08083.1"/>
    <property type="molecule type" value="Genomic_DNA"/>
</dbReference>
<dbReference type="Proteomes" id="UP000250125">
    <property type="component" value="Chromosome"/>
</dbReference>
<dbReference type="KEGG" id="tsl:A3L11_02120"/>
<dbReference type="GeneID" id="33316996"/>
<gene>
    <name evidence="1" type="ORF">A3L11_02120</name>
</gene>